<keyword evidence="12" id="KW-1185">Reference proteome</keyword>
<dbReference type="Proteomes" id="UP000298246">
    <property type="component" value="Unassembled WGS sequence"/>
</dbReference>
<gene>
    <name evidence="11" type="ORF">B5M42_06250</name>
</gene>
<evidence type="ECO:0000256" key="3">
    <source>
        <dbReference type="ARBA" id="ARBA00022448"/>
    </source>
</evidence>
<evidence type="ECO:0000313" key="11">
    <source>
        <dbReference type="EMBL" id="TFE89694.1"/>
    </source>
</evidence>
<dbReference type="InterPro" id="IPR003439">
    <property type="entry name" value="ABC_transporter-like_ATP-bd"/>
</dbReference>
<keyword evidence="7" id="KW-1278">Translocase</keyword>
<dbReference type="Gene3D" id="3.40.50.300">
    <property type="entry name" value="P-loop containing nucleotide triphosphate hydrolases"/>
    <property type="match status" value="2"/>
</dbReference>
<dbReference type="GO" id="GO:0043190">
    <property type="term" value="C:ATP-binding cassette (ABC) transporter complex"/>
    <property type="evidence" value="ECO:0007669"/>
    <property type="project" value="TreeGrafter"/>
</dbReference>
<dbReference type="GO" id="GO:0042626">
    <property type="term" value="F:ATPase-coupled transmembrane transporter activity"/>
    <property type="evidence" value="ECO:0007669"/>
    <property type="project" value="TreeGrafter"/>
</dbReference>
<keyword evidence="5" id="KW-0547">Nucleotide-binding</keyword>
<evidence type="ECO:0000256" key="7">
    <source>
        <dbReference type="ARBA" id="ARBA00022967"/>
    </source>
</evidence>
<dbReference type="PANTHER" id="PTHR43553:SF27">
    <property type="entry name" value="ENERGY-COUPLING FACTOR TRANSPORTER ATP-BINDING PROTEIN ECFA2"/>
    <property type="match status" value="1"/>
</dbReference>
<sequence>MVAGGGAANSRCDEGAGLWSRSAQHVSAVWYACAGLAGSRSRGATAGGLSGRPGIRIRRIGNLSVAAGMVAEGLGMAGVRGVCRSGGFAVVHGREGVAEMAFIEIDRLSFTYPEEPQPVLRDITLAVRQGEFIVLCGPSGCGKTTLLRHLKTELQPVGERAGDIRYQGRPIQDHDLLTLAGEIGMVQQDPDNQIVMELVLQELAFGLENMGLSTDVMRRRIAELTHFFGLESWLDRKTHTLSGGQKQLVSLAAVLLLRPRVLLLDEPTAQLDPVAAKEFLHMLHRLNEEFGLTVIVTEHRLEELYPIADRVIMLDECGRIRYDGTPRAVIAQVQTALNEPYAAYLPSPARLYAALQDRLPAAGAGAAAAAPASAGWPAATPPLSVKEGRDWLRGWLEHAAQQSGRAAAVTPSPEPSATGQPGTPSPEPSATGQPGAPSSRPSASGQPGAPPAGPPAACRSAAAPSVPLPPPDASARPVLLRCRDVAFHYEKGARPVLRELDLDIAEGDFLAIVGGNGTGKSTLLRLLAGLGKPSRGRITLRGVELRKYRKDTLYRELGYLSQNPLSYFVEDTVEEELRQAAARSTLSDPDARLRELVALLELAPVLGRHPHDLSGGERQKAALACVLLAGPKLLLLDEPTKGLDPQIKAAWGLLLQRLHADGVTIVLVTHDIEFAAAHVHKCAMLFDGAITSEGTPSVFFGENFFYTTVLNRLVRDDFPHAVAEKEVLEACLGIASPL</sequence>
<evidence type="ECO:0000256" key="4">
    <source>
        <dbReference type="ARBA" id="ARBA00022475"/>
    </source>
</evidence>
<dbReference type="Pfam" id="PF00005">
    <property type="entry name" value="ABC_tran"/>
    <property type="match status" value="2"/>
</dbReference>
<dbReference type="InterPro" id="IPR050095">
    <property type="entry name" value="ECF_ABC_transporter_ATP-bd"/>
</dbReference>
<feature type="region of interest" description="Disordered" evidence="9">
    <location>
        <begin position="400"/>
        <end position="474"/>
    </location>
</feature>
<dbReference type="EMBL" id="MYFO01000006">
    <property type="protein sequence ID" value="TFE89694.1"/>
    <property type="molecule type" value="Genomic_DNA"/>
</dbReference>
<name>A0A4Y8Q608_9BACL</name>
<reference evidence="11 12" key="1">
    <citation type="submission" date="2017-03" db="EMBL/GenBank/DDBJ databases">
        <title>Isolation of Levoglucosan Utilizing Bacteria.</title>
        <authorList>
            <person name="Arya A.S."/>
        </authorList>
    </citation>
    <scope>NUCLEOTIDE SEQUENCE [LARGE SCALE GENOMIC DNA]</scope>
    <source>
        <strain evidence="11 12">MEC069</strain>
    </source>
</reference>
<evidence type="ECO:0000256" key="2">
    <source>
        <dbReference type="ARBA" id="ARBA00005417"/>
    </source>
</evidence>
<dbReference type="GO" id="GO:0005524">
    <property type="term" value="F:ATP binding"/>
    <property type="evidence" value="ECO:0007669"/>
    <property type="project" value="UniProtKB-KW"/>
</dbReference>
<feature type="compositionally biased region" description="Low complexity" evidence="9">
    <location>
        <begin position="432"/>
        <end position="447"/>
    </location>
</feature>
<dbReference type="InterPro" id="IPR017871">
    <property type="entry name" value="ABC_transporter-like_CS"/>
</dbReference>
<evidence type="ECO:0000313" key="12">
    <source>
        <dbReference type="Proteomes" id="UP000298246"/>
    </source>
</evidence>
<dbReference type="AlphaFoldDB" id="A0A4Y8Q608"/>
<comment type="caution">
    <text evidence="11">The sequence shown here is derived from an EMBL/GenBank/DDBJ whole genome shotgun (WGS) entry which is preliminary data.</text>
</comment>
<evidence type="ECO:0000256" key="8">
    <source>
        <dbReference type="ARBA" id="ARBA00023136"/>
    </source>
</evidence>
<dbReference type="SUPFAM" id="SSF52540">
    <property type="entry name" value="P-loop containing nucleoside triphosphate hydrolases"/>
    <property type="match status" value="2"/>
</dbReference>
<keyword evidence="6" id="KW-0067">ATP-binding</keyword>
<evidence type="ECO:0000256" key="9">
    <source>
        <dbReference type="SAM" id="MobiDB-lite"/>
    </source>
</evidence>
<feature type="domain" description="ABC transporter" evidence="10">
    <location>
        <begin position="480"/>
        <end position="712"/>
    </location>
</feature>
<accession>A0A4Y8Q608</accession>
<organism evidence="11 12">
    <name type="scientific">Paenibacillus athensensis</name>
    <dbReference type="NCBI Taxonomy" id="1967502"/>
    <lineage>
        <taxon>Bacteria</taxon>
        <taxon>Bacillati</taxon>
        <taxon>Bacillota</taxon>
        <taxon>Bacilli</taxon>
        <taxon>Bacillales</taxon>
        <taxon>Paenibacillaceae</taxon>
        <taxon>Paenibacillus</taxon>
    </lineage>
</organism>
<evidence type="ECO:0000256" key="5">
    <source>
        <dbReference type="ARBA" id="ARBA00022741"/>
    </source>
</evidence>
<feature type="compositionally biased region" description="Low complexity" evidence="9">
    <location>
        <begin position="455"/>
        <end position="465"/>
    </location>
</feature>
<dbReference type="GO" id="GO:0016887">
    <property type="term" value="F:ATP hydrolysis activity"/>
    <property type="evidence" value="ECO:0007669"/>
    <property type="project" value="InterPro"/>
</dbReference>
<evidence type="ECO:0000259" key="10">
    <source>
        <dbReference type="PROSITE" id="PS50893"/>
    </source>
</evidence>
<dbReference type="InterPro" id="IPR003593">
    <property type="entry name" value="AAA+_ATPase"/>
</dbReference>
<dbReference type="PANTHER" id="PTHR43553">
    <property type="entry name" value="HEAVY METAL TRANSPORTER"/>
    <property type="match status" value="1"/>
</dbReference>
<keyword evidence="3" id="KW-0813">Transport</keyword>
<protein>
    <recommendedName>
        <fullName evidence="10">ABC transporter domain-containing protein</fullName>
    </recommendedName>
</protein>
<dbReference type="PROSITE" id="PS00211">
    <property type="entry name" value="ABC_TRANSPORTER_1"/>
    <property type="match status" value="2"/>
</dbReference>
<keyword evidence="8" id="KW-0472">Membrane</keyword>
<evidence type="ECO:0000256" key="6">
    <source>
        <dbReference type="ARBA" id="ARBA00022840"/>
    </source>
</evidence>
<feature type="domain" description="ABC transporter" evidence="10">
    <location>
        <begin position="103"/>
        <end position="342"/>
    </location>
</feature>
<comment type="subcellular location">
    <subcellularLocation>
        <location evidence="1">Cell membrane</location>
        <topology evidence="1">Peripheral membrane protein</topology>
    </subcellularLocation>
</comment>
<dbReference type="InterPro" id="IPR015856">
    <property type="entry name" value="ABC_transpr_CbiO/EcfA_su"/>
</dbReference>
<proteinExistence type="inferred from homology"/>
<dbReference type="PROSITE" id="PS50893">
    <property type="entry name" value="ABC_TRANSPORTER_2"/>
    <property type="match status" value="2"/>
</dbReference>
<dbReference type="CDD" id="cd03225">
    <property type="entry name" value="ABC_cobalt_CbiO_domain1"/>
    <property type="match status" value="2"/>
</dbReference>
<dbReference type="InterPro" id="IPR027417">
    <property type="entry name" value="P-loop_NTPase"/>
</dbReference>
<keyword evidence="4" id="KW-1003">Cell membrane</keyword>
<comment type="similarity">
    <text evidence="2">Belongs to the ABC transporter superfamily.</text>
</comment>
<evidence type="ECO:0000256" key="1">
    <source>
        <dbReference type="ARBA" id="ARBA00004202"/>
    </source>
</evidence>
<dbReference type="SMART" id="SM00382">
    <property type="entry name" value="AAA"/>
    <property type="match status" value="2"/>
</dbReference>